<dbReference type="RefSeq" id="WP_121173489.1">
    <property type="nucleotide sequence ID" value="NZ_RBIN01000007.1"/>
</dbReference>
<dbReference type="Pfam" id="PF05939">
    <property type="entry name" value="Phage_min_tail"/>
    <property type="match status" value="1"/>
</dbReference>
<gene>
    <name evidence="1" type="ORF">C7446_2577</name>
</gene>
<organism evidence="1 2">
    <name type="scientific">Kushneria sinocarnis</name>
    <dbReference type="NCBI Taxonomy" id="595502"/>
    <lineage>
        <taxon>Bacteria</taxon>
        <taxon>Pseudomonadati</taxon>
        <taxon>Pseudomonadota</taxon>
        <taxon>Gammaproteobacteria</taxon>
        <taxon>Oceanospirillales</taxon>
        <taxon>Halomonadaceae</taxon>
        <taxon>Kushneria</taxon>
    </lineage>
</organism>
<dbReference type="Proteomes" id="UP000281975">
    <property type="component" value="Unassembled WGS sequence"/>
</dbReference>
<dbReference type="AlphaFoldDB" id="A0A420WUN4"/>
<keyword evidence="2" id="KW-1185">Reference proteome</keyword>
<protein>
    <submittedName>
        <fullName evidence="1">Phage-related protein</fullName>
    </submittedName>
</protein>
<reference evidence="1 2" key="1">
    <citation type="submission" date="2018-10" db="EMBL/GenBank/DDBJ databases">
        <title>Genomic Encyclopedia of Type Strains, Phase IV (KMG-IV): sequencing the most valuable type-strain genomes for metagenomic binning, comparative biology and taxonomic classification.</title>
        <authorList>
            <person name="Goeker M."/>
        </authorList>
    </citation>
    <scope>NUCLEOTIDE SEQUENCE [LARGE SCALE GENOMIC DNA]</scope>
    <source>
        <strain evidence="1 2">DSM 23229</strain>
    </source>
</reference>
<name>A0A420WUN4_9GAMM</name>
<evidence type="ECO:0000313" key="2">
    <source>
        <dbReference type="Proteomes" id="UP000281975"/>
    </source>
</evidence>
<proteinExistence type="predicted"/>
<dbReference type="InterPro" id="IPR010265">
    <property type="entry name" value="Phage_lambda_TipM"/>
</dbReference>
<evidence type="ECO:0000313" key="1">
    <source>
        <dbReference type="EMBL" id="RKQ97157.1"/>
    </source>
</evidence>
<sequence length="114" mass="13153">MDMLPDVGRNPSYGLANDPEFSVDTVSFGDGFEQSSPAGINSIRDQWSLTWNLLRREEFDELYSFLVSKRGSEPFQWSIPDDDRTVTVKCKDPKYTYTDFGLYQLTATFREVFV</sequence>
<comment type="caution">
    <text evidence="1">The sequence shown here is derived from an EMBL/GenBank/DDBJ whole genome shotgun (WGS) entry which is preliminary data.</text>
</comment>
<accession>A0A420WUN4</accession>
<dbReference type="EMBL" id="RBIN01000007">
    <property type="protein sequence ID" value="RKQ97157.1"/>
    <property type="molecule type" value="Genomic_DNA"/>
</dbReference>
<dbReference type="OrthoDB" id="8607203at2"/>